<protein>
    <recommendedName>
        <fullName evidence="6">Choline transporter-like protein</fullName>
    </recommendedName>
</protein>
<evidence type="ECO:0000256" key="2">
    <source>
        <dbReference type="ARBA" id="ARBA00007168"/>
    </source>
</evidence>
<evidence type="ECO:0000256" key="1">
    <source>
        <dbReference type="ARBA" id="ARBA00004141"/>
    </source>
</evidence>
<dbReference type="PANTHER" id="PTHR12385">
    <property type="entry name" value="CHOLINE TRANSPORTER-LIKE (SLC FAMILY 44)"/>
    <property type="match status" value="1"/>
</dbReference>
<feature type="transmembrane region" description="Helical" evidence="6">
    <location>
        <begin position="66"/>
        <end position="86"/>
    </location>
</feature>
<keyword evidence="4 6" id="KW-1133">Transmembrane helix</keyword>
<evidence type="ECO:0000256" key="3">
    <source>
        <dbReference type="ARBA" id="ARBA00022692"/>
    </source>
</evidence>
<evidence type="ECO:0000256" key="4">
    <source>
        <dbReference type="ARBA" id="ARBA00022989"/>
    </source>
</evidence>
<comment type="subcellular location">
    <subcellularLocation>
        <location evidence="6">Cell membrane</location>
        <topology evidence="6">Multi-pass membrane protein</topology>
    </subcellularLocation>
    <subcellularLocation>
        <location evidence="1">Membrane</location>
        <topology evidence="1">Multi-pass membrane protein</topology>
    </subcellularLocation>
</comment>
<keyword evidence="5 6" id="KW-0472">Membrane</keyword>
<reference evidence="8" key="1">
    <citation type="journal article" date="2021" name="Sci. Rep.">
        <title>Diploid genomic architecture of Nitzschia inconspicua, an elite biomass production diatom.</title>
        <authorList>
            <person name="Oliver A."/>
            <person name="Podell S."/>
            <person name="Pinowska A."/>
            <person name="Traller J.C."/>
            <person name="Smith S.R."/>
            <person name="McClure R."/>
            <person name="Beliaev A."/>
            <person name="Bohutskyi P."/>
            <person name="Hill E.A."/>
            <person name="Rabines A."/>
            <person name="Zheng H."/>
            <person name="Allen L.Z."/>
            <person name="Kuo A."/>
            <person name="Grigoriev I.V."/>
            <person name="Allen A.E."/>
            <person name="Hazlebeck D."/>
            <person name="Allen E.E."/>
        </authorList>
    </citation>
    <scope>NUCLEOTIDE SEQUENCE</scope>
    <source>
        <strain evidence="8">Hildebrandi</strain>
    </source>
</reference>
<reference evidence="8" key="2">
    <citation type="submission" date="2021-04" db="EMBL/GenBank/DDBJ databases">
        <authorList>
            <person name="Podell S."/>
        </authorList>
    </citation>
    <scope>NUCLEOTIDE SEQUENCE</scope>
    <source>
        <strain evidence="8">Hildebrandi</strain>
    </source>
</reference>
<dbReference type="GO" id="GO:0022857">
    <property type="term" value="F:transmembrane transporter activity"/>
    <property type="evidence" value="ECO:0007669"/>
    <property type="project" value="UniProtKB-UniRule"/>
</dbReference>
<name>A0A9K3L227_9STRA</name>
<comment type="similarity">
    <text evidence="2 6">Belongs to the CTL (choline transporter-like) family.</text>
</comment>
<evidence type="ECO:0000313" key="8">
    <source>
        <dbReference type="EMBL" id="KAG7353784.1"/>
    </source>
</evidence>
<accession>A0A9K3L227</accession>
<feature type="compositionally biased region" description="Polar residues" evidence="7">
    <location>
        <begin position="28"/>
        <end position="44"/>
    </location>
</feature>
<keyword evidence="9" id="KW-1185">Reference proteome</keyword>
<gene>
    <name evidence="8" type="ORF">IV203_003139</name>
</gene>
<dbReference type="EMBL" id="JAGRRH010000016">
    <property type="protein sequence ID" value="KAG7353784.1"/>
    <property type="molecule type" value="Genomic_DNA"/>
</dbReference>
<dbReference type="Pfam" id="PF04515">
    <property type="entry name" value="Choline_transpo"/>
    <property type="match status" value="1"/>
</dbReference>
<evidence type="ECO:0000256" key="6">
    <source>
        <dbReference type="RuleBase" id="RU368066"/>
    </source>
</evidence>
<comment type="function">
    <text evidence="6">Choline transporter.</text>
</comment>
<sequence>MTTPYYSANEASIPIVQGHAVSAPGGASYQTHDPVSPPQGNYSAHSPDVNEVFHGEPQPAQYKDPIWAILFYIHLGVMAFLAIRYAPLMAQEMAAEYVGGAYRKLSSAVVTRSLEEGSNVEGESAELEIDIASLVTIIVLVGLAALLVSSAAIGLMMAFPKPLIKMALFFNLFLTGAMAIMSLIAGAIFPAIMIGVAFMFNVCFIRAVWSRIPFAAANLVTAISAVKSNMGLTFFAYNNLFVTFFWSIWWSIAFVATSYVVSNCNAQGYCENEMNGGLVFLFLVSFFWTAQVVKNVVHVTVAGTVGTWWLFPQEANGCCSSAVRDSYWRSITTSFGPICLGSLVVAVIQATREIVNSMRNQDDSLLLCIANCLLGCLEQLAEYFNKWAYIYVGLYGYGFVEASVNVLNLFNSRGWSAIIADTLVDTVLLMVSLSVGLLTGLIGLIVAAAMQQGGGSLVGAFFIGMLIGVVFCSTLFGLISSGVNAVIVLFAESPAEFAINHPELSWEMLKTWREAYPTDFLY</sequence>
<feature type="transmembrane region" description="Helical" evidence="6">
    <location>
        <begin position="243"/>
        <end position="262"/>
    </location>
</feature>
<dbReference type="OrthoDB" id="44736at2759"/>
<evidence type="ECO:0000313" key="9">
    <source>
        <dbReference type="Proteomes" id="UP000693970"/>
    </source>
</evidence>
<feature type="transmembrane region" description="Helical" evidence="6">
    <location>
        <begin position="274"/>
        <end position="293"/>
    </location>
</feature>
<evidence type="ECO:0000256" key="7">
    <source>
        <dbReference type="SAM" id="MobiDB-lite"/>
    </source>
</evidence>
<dbReference type="PANTHER" id="PTHR12385:SF4">
    <property type="entry name" value="PROTEIN PNS1"/>
    <property type="match status" value="1"/>
</dbReference>
<keyword evidence="3 6" id="KW-0812">Transmembrane</keyword>
<feature type="transmembrane region" description="Helical" evidence="6">
    <location>
        <begin position="422"/>
        <end position="450"/>
    </location>
</feature>
<evidence type="ECO:0000256" key="5">
    <source>
        <dbReference type="ARBA" id="ARBA00023136"/>
    </source>
</evidence>
<feature type="transmembrane region" description="Helical" evidence="6">
    <location>
        <begin position="456"/>
        <end position="479"/>
    </location>
</feature>
<feature type="region of interest" description="Disordered" evidence="7">
    <location>
        <begin position="25"/>
        <end position="50"/>
    </location>
</feature>
<proteinExistence type="inferred from homology"/>
<dbReference type="Proteomes" id="UP000693970">
    <property type="component" value="Unassembled WGS sequence"/>
</dbReference>
<feature type="transmembrane region" description="Helical" evidence="6">
    <location>
        <begin position="387"/>
        <end position="410"/>
    </location>
</feature>
<comment type="caution">
    <text evidence="8">The sequence shown here is derived from an EMBL/GenBank/DDBJ whole genome shotgun (WGS) entry which is preliminary data.</text>
</comment>
<feature type="transmembrane region" description="Helical" evidence="6">
    <location>
        <begin position="334"/>
        <end position="352"/>
    </location>
</feature>
<feature type="transmembrane region" description="Helical" evidence="6">
    <location>
        <begin position="131"/>
        <end position="159"/>
    </location>
</feature>
<dbReference type="InterPro" id="IPR007603">
    <property type="entry name" value="Choline_transptr-like"/>
</dbReference>
<organism evidence="8 9">
    <name type="scientific">Nitzschia inconspicua</name>
    <dbReference type="NCBI Taxonomy" id="303405"/>
    <lineage>
        <taxon>Eukaryota</taxon>
        <taxon>Sar</taxon>
        <taxon>Stramenopiles</taxon>
        <taxon>Ochrophyta</taxon>
        <taxon>Bacillariophyta</taxon>
        <taxon>Bacillariophyceae</taxon>
        <taxon>Bacillariophycidae</taxon>
        <taxon>Bacillariales</taxon>
        <taxon>Bacillariaceae</taxon>
        <taxon>Nitzschia</taxon>
    </lineage>
</organism>
<dbReference type="GO" id="GO:0005886">
    <property type="term" value="C:plasma membrane"/>
    <property type="evidence" value="ECO:0007669"/>
    <property type="project" value="UniProtKB-SubCell"/>
</dbReference>
<dbReference type="AlphaFoldDB" id="A0A9K3L227"/>